<dbReference type="PRINTS" id="PR00082">
    <property type="entry name" value="GLFDHDRGNASE"/>
</dbReference>
<feature type="binding site" evidence="5">
    <location>
        <position position="102"/>
    </location>
    <ligand>
        <name>substrate</name>
    </ligand>
</feature>
<feature type="site" description="Important for catalysis" evidence="6">
    <location>
        <position position="156"/>
    </location>
</feature>
<dbReference type="Pfam" id="PF00208">
    <property type="entry name" value="ELFV_dehydrog"/>
    <property type="match status" value="1"/>
</dbReference>
<feature type="binding site" evidence="5">
    <location>
        <position position="363"/>
    </location>
    <ligand>
        <name>substrate</name>
    </ligand>
</feature>
<dbReference type="InterPro" id="IPR046346">
    <property type="entry name" value="Aminoacid_DH-like_N_sf"/>
</dbReference>
<dbReference type="InterPro" id="IPR014362">
    <property type="entry name" value="Glu_DH"/>
</dbReference>
<name>A0A1G2FYC8_9BACT</name>
<keyword evidence="5" id="KW-0520">NAD</keyword>
<dbReference type="InterPro" id="IPR033524">
    <property type="entry name" value="Glu/Leu/Phe/Val_DH_AS"/>
</dbReference>
<evidence type="ECO:0000256" key="5">
    <source>
        <dbReference type="PIRSR" id="PIRSR000185-2"/>
    </source>
</evidence>
<evidence type="ECO:0000256" key="4">
    <source>
        <dbReference type="PIRSR" id="PIRSR000185-1"/>
    </source>
</evidence>
<evidence type="ECO:0000256" key="7">
    <source>
        <dbReference type="RuleBase" id="RU004417"/>
    </source>
</evidence>
<dbReference type="EMBL" id="MHNK01000020">
    <property type="protein sequence ID" value="OGZ43073.1"/>
    <property type="molecule type" value="Genomic_DNA"/>
</dbReference>
<dbReference type="InterPro" id="IPR033922">
    <property type="entry name" value="NAD_bind_Glu_DH"/>
</dbReference>
<comment type="similarity">
    <text evidence="1 3 7">Belongs to the Glu/Leu/Phe/Val dehydrogenases family.</text>
</comment>
<dbReference type="PROSITE" id="PS00074">
    <property type="entry name" value="GLFV_DEHYDROGENASE"/>
    <property type="match status" value="1"/>
</dbReference>
<evidence type="ECO:0000259" key="8">
    <source>
        <dbReference type="SMART" id="SM00839"/>
    </source>
</evidence>
<proteinExistence type="inferred from homology"/>
<dbReference type="InterPro" id="IPR006097">
    <property type="entry name" value="Glu/Leu/Phe/Val/Trp_DH_dimer"/>
</dbReference>
<dbReference type="GO" id="GO:0000166">
    <property type="term" value="F:nucleotide binding"/>
    <property type="evidence" value="ECO:0007669"/>
    <property type="project" value="UniProtKB-KW"/>
</dbReference>
<dbReference type="CDD" id="cd01076">
    <property type="entry name" value="NAD_bind_1_Glu_DH"/>
    <property type="match status" value="1"/>
</dbReference>
<sequence length="437" mass="48677">MDEIPIKKESLMLEENTKRLLRWCEMIHAPVWFFEELKLPKNVYQMKIRPTVGGEKVSIPAWRVHDVNPHPKGSYPYKGGLRFHPGVTQELLQVLARDMTYKCAWVNIPFGGAKGGIPIDPSQCTERELRDITEQFTVELAKNNCLHAHKDVPGPDMGVNERVMYWMLNKAGDIDVGPPPYQALTGKPVENGGLPGREEATARGGLDALEKYLSLTQIFSQKPTLAIQGFGNVGENLARLASSAEYGGYPILAVSDKNGGLYAENGLDISAVRAWMTEHRTIVGYPHAKAVSNEELLLLPVDILVPAALENQITDKNASQIQAKLVVELANEAVTPAAYDILADRNIPVLPGIVMNPGGVVGSFLEWSRNLGMVPHKVDMEHIYEETKRELRAIMQAPMTKLYERSKAEGRSLDDTAHVIVFEMLLEKLRKRHGYRS</sequence>
<dbReference type="Pfam" id="PF02812">
    <property type="entry name" value="ELFV_dehydrog_N"/>
    <property type="match status" value="1"/>
</dbReference>
<evidence type="ECO:0000313" key="9">
    <source>
        <dbReference type="EMBL" id="OGZ43073.1"/>
    </source>
</evidence>
<feature type="binding site" evidence="5">
    <location>
        <position position="232"/>
    </location>
    <ligand>
        <name>NAD(+)</name>
        <dbReference type="ChEBI" id="CHEBI:57540"/>
    </ligand>
</feature>
<dbReference type="Proteomes" id="UP000177480">
    <property type="component" value="Unassembled WGS sequence"/>
</dbReference>
<comment type="caution">
    <text evidence="9">The sequence shown here is derived from an EMBL/GenBank/DDBJ whole genome shotgun (WGS) entry which is preliminary data.</text>
</comment>
<accession>A0A1G2FYC8</accession>
<dbReference type="InterPro" id="IPR006096">
    <property type="entry name" value="Glu/Leu/Phe/Val/Trp_DH_C"/>
</dbReference>
<feature type="binding site" evidence="5">
    <location>
        <position position="201"/>
    </location>
    <ligand>
        <name>NAD(+)</name>
        <dbReference type="ChEBI" id="CHEBI:57540"/>
    </ligand>
</feature>
<dbReference type="AlphaFoldDB" id="A0A1G2FYC8"/>
<evidence type="ECO:0000313" key="10">
    <source>
        <dbReference type="Proteomes" id="UP000177480"/>
    </source>
</evidence>
<evidence type="ECO:0000256" key="2">
    <source>
        <dbReference type="ARBA" id="ARBA00023002"/>
    </source>
</evidence>
<feature type="binding site" evidence="5">
    <location>
        <position position="78"/>
    </location>
    <ligand>
        <name>substrate</name>
    </ligand>
</feature>
<evidence type="ECO:0000256" key="6">
    <source>
        <dbReference type="PIRSR" id="PIRSR000185-3"/>
    </source>
</evidence>
<protein>
    <recommendedName>
        <fullName evidence="3">Glutamate dehydrogenase</fullName>
    </recommendedName>
</protein>
<dbReference type="PIRSF" id="PIRSF000185">
    <property type="entry name" value="Glu_DH"/>
    <property type="match status" value="1"/>
</dbReference>
<keyword evidence="5" id="KW-0547">Nucleotide-binding</keyword>
<dbReference type="InterPro" id="IPR036291">
    <property type="entry name" value="NAD(P)-bd_dom_sf"/>
</dbReference>
<dbReference type="SMART" id="SM00839">
    <property type="entry name" value="ELFV_dehydrog"/>
    <property type="match status" value="1"/>
</dbReference>
<dbReference type="PANTHER" id="PTHR11606">
    <property type="entry name" value="GLUTAMATE DEHYDROGENASE"/>
    <property type="match status" value="1"/>
</dbReference>
<feature type="domain" description="Glutamate/phenylalanine/leucine/valine/L-tryptophan dehydrogenase C-terminal" evidence="8">
    <location>
        <begin position="194"/>
        <end position="431"/>
    </location>
</feature>
<gene>
    <name evidence="9" type="ORF">A2719_01785</name>
</gene>
<feature type="active site" description="Proton donor" evidence="4">
    <location>
        <position position="114"/>
    </location>
</feature>
<dbReference type="PANTHER" id="PTHR11606:SF13">
    <property type="entry name" value="GLUTAMATE DEHYDROGENASE 1, MITOCHONDRIAL"/>
    <property type="match status" value="1"/>
</dbReference>
<dbReference type="SUPFAM" id="SSF51735">
    <property type="entry name" value="NAD(P)-binding Rossmann-fold domains"/>
    <property type="match status" value="1"/>
</dbReference>
<dbReference type="Gene3D" id="3.40.50.10860">
    <property type="entry name" value="Leucine Dehydrogenase, chain A, domain 1"/>
    <property type="match status" value="1"/>
</dbReference>
<reference evidence="9 10" key="1">
    <citation type="journal article" date="2016" name="Nat. Commun.">
        <title>Thousands of microbial genomes shed light on interconnected biogeochemical processes in an aquifer system.</title>
        <authorList>
            <person name="Anantharaman K."/>
            <person name="Brown C.T."/>
            <person name="Hug L.A."/>
            <person name="Sharon I."/>
            <person name="Castelle C.J."/>
            <person name="Probst A.J."/>
            <person name="Thomas B.C."/>
            <person name="Singh A."/>
            <person name="Wilkins M.J."/>
            <person name="Karaoz U."/>
            <person name="Brodie E.L."/>
            <person name="Williams K.H."/>
            <person name="Hubbard S.S."/>
            <person name="Banfield J.F."/>
        </authorList>
    </citation>
    <scope>NUCLEOTIDE SEQUENCE [LARGE SCALE GENOMIC DNA]</scope>
</reference>
<dbReference type="GO" id="GO:0004352">
    <property type="term" value="F:glutamate dehydrogenase (NAD+) activity"/>
    <property type="evidence" value="ECO:0007669"/>
    <property type="project" value="TreeGrafter"/>
</dbReference>
<dbReference type="Gene3D" id="3.40.50.720">
    <property type="entry name" value="NAD(P)-binding Rossmann-like Domain"/>
    <property type="match status" value="1"/>
</dbReference>
<dbReference type="GO" id="GO:0006538">
    <property type="term" value="P:L-glutamate catabolic process"/>
    <property type="evidence" value="ECO:0007669"/>
    <property type="project" value="TreeGrafter"/>
</dbReference>
<evidence type="ECO:0000256" key="3">
    <source>
        <dbReference type="PIRNR" id="PIRNR000185"/>
    </source>
</evidence>
<organism evidence="9 10">
    <name type="scientific">Candidatus Ryanbacteria bacterium RIFCSPHIGHO2_01_FULL_45_22</name>
    <dbReference type="NCBI Taxonomy" id="1802114"/>
    <lineage>
        <taxon>Bacteria</taxon>
        <taxon>Candidatus Ryaniibacteriota</taxon>
    </lineage>
</organism>
<dbReference type="STRING" id="1802114.A2719_01785"/>
<evidence type="ECO:0000256" key="1">
    <source>
        <dbReference type="ARBA" id="ARBA00006382"/>
    </source>
</evidence>
<dbReference type="InterPro" id="IPR006095">
    <property type="entry name" value="Glu/Leu/Phe/Val/Trp_DH"/>
</dbReference>
<dbReference type="SUPFAM" id="SSF53223">
    <property type="entry name" value="Aminoacid dehydrogenase-like, N-terminal domain"/>
    <property type="match status" value="1"/>
</dbReference>
<keyword evidence="2 3" id="KW-0560">Oxidoreductase</keyword>